<comment type="similarity">
    <text evidence="2">Belongs to the TRAFAC class translation factor GTPase superfamily. Classic translation factor GTPase family. EF-Tu/EF-1A subfamily.</text>
</comment>
<dbReference type="Gene3D" id="2.40.30.10">
    <property type="entry name" value="Translation factors"/>
    <property type="match status" value="2"/>
</dbReference>
<dbReference type="CDD" id="cd03704">
    <property type="entry name" value="eRF3_C_III"/>
    <property type="match status" value="1"/>
</dbReference>
<keyword evidence="5" id="KW-0378">Hydrolase</keyword>
<comment type="subcellular location">
    <subcellularLocation>
        <location evidence="1">Cytoplasm</location>
    </subcellularLocation>
</comment>
<dbReference type="InterPro" id="IPR027417">
    <property type="entry name" value="P-loop_NTPase"/>
</dbReference>
<evidence type="ECO:0000256" key="8">
    <source>
        <dbReference type="ARBA" id="ARBA00049117"/>
    </source>
</evidence>
<gene>
    <name evidence="11" type="ORF">BSTOLATCC_MIC44459</name>
</gene>
<dbReference type="FunFam" id="3.40.50.300:FF:000204">
    <property type="entry name" value="Translation elongation factor Tu"/>
    <property type="match status" value="1"/>
</dbReference>
<keyword evidence="12" id="KW-1185">Reference proteome</keyword>
<keyword evidence="6" id="KW-0648">Protein biosynthesis</keyword>
<sequence>MGDEEIPDCWEDLDAQIPESVVEGAIKVADFDFTSSHQNNDRPLNMQDANLSQMDHNSLSFQHYSQQKTEKPKANSEEKKIPKPRKIEPESVPAINKDGLISSLIEANKSLEIKLAEPDSRDPVNLVFIGHVDAGKSTVCGNILLKTEKINRRVVEQYEEEAKENNRESWWLAYIMDISEEERIKGITIEVGRAFFETDSRRFTILDAPGHKSYVPNMISGAAQADVAAIVISARKGEFESGFERGGQTTEHTILARAMGVKNFIVLVTKMDDPSVGWSQERFEFIRASFSQFLRYTCKIVDENIFWVPISGLLGLNLNEKVPADVCPWYQGLCLFELLNVIPLPERNSNESLRIPILDKIKDVGLSALGKVERGTVVKGLKTMIMPIESEAEIQELYGPEDAKFMYAKTGENLRLKLKVGEGVEIQPGYVLCDIHDVCNVATEFEADLILFDLLPQKMLVCPGYECVIHLNSILQDCQVTQVIARYDENKHKKIKVDFCRGNSRVIVRLSTPTPICVERYVDFPPLGRFTLRDEDTTIGIGKITNLFL</sequence>
<dbReference type="Pfam" id="PF22594">
    <property type="entry name" value="GTP-eEF1A_C"/>
    <property type="match status" value="1"/>
</dbReference>
<dbReference type="PRINTS" id="PR00315">
    <property type="entry name" value="ELONGATNFCT"/>
</dbReference>
<dbReference type="EMBL" id="CAJZBQ010000044">
    <property type="protein sequence ID" value="CAG9327833.1"/>
    <property type="molecule type" value="Genomic_DNA"/>
</dbReference>
<dbReference type="Gene3D" id="3.40.50.300">
    <property type="entry name" value="P-loop containing nucleotide triphosphate hydrolases"/>
    <property type="match status" value="1"/>
</dbReference>
<reference evidence="11" key="1">
    <citation type="submission" date="2021-09" db="EMBL/GenBank/DDBJ databases">
        <authorList>
            <consortium name="AG Swart"/>
            <person name="Singh M."/>
            <person name="Singh A."/>
            <person name="Seah K."/>
            <person name="Emmerich C."/>
        </authorList>
    </citation>
    <scope>NUCLEOTIDE SEQUENCE</scope>
    <source>
        <strain evidence="11">ATCC30299</strain>
    </source>
</reference>
<dbReference type="GO" id="GO:0005525">
    <property type="term" value="F:GTP binding"/>
    <property type="evidence" value="ECO:0007669"/>
    <property type="project" value="UniProtKB-KW"/>
</dbReference>
<evidence type="ECO:0000259" key="10">
    <source>
        <dbReference type="PROSITE" id="PS51722"/>
    </source>
</evidence>
<dbReference type="InterPro" id="IPR009001">
    <property type="entry name" value="Transl_elong_EF1A/Init_IF2_C"/>
</dbReference>
<dbReference type="PANTHER" id="PTHR23115">
    <property type="entry name" value="TRANSLATION FACTOR"/>
    <property type="match status" value="1"/>
</dbReference>
<dbReference type="InterPro" id="IPR009000">
    <property type="entry name" value="Transl_B-barrel_sf"/>
</dbReference>
<keyword evidence="3" id="KW-0963">Cytoplasm</keyword>
<dbReference type="SUPFAM" id="SSF50447">
    <property type="entry name" value="Translation proteins"/>
    <property type="match status" value="1"/>
</dbReference>
<proteinExistence type="inferred from homology"/>
<dbReference type="GO" id="GO:0006412">
    <property type="term" value="P:translation"/>
    <property type="evidence" value="ECO:0007669"/>
    <property type="project" value="UniProtKB-KW"/>
</dbReference>
<organism evidence="11 12">
    <name type="scientific">Blepharisma stoltei</name>
    <dbReference type="NCBI Taxonomy" id="1481888"/>
    <lineage>
        <taxon>Eukaryota</taxon>
        <taxon>Sar</taxon>
        <taxon>Alveolata</taxon>
        <taxon>Ciliophora</taxon>
        <taxon>Postciliodesmatophora</taxon>
        <taxon>Heterotrichea</taxon>
        <taxon>Heterotrichida</taxon>
        <taxon>Blepharismidae</taxon>
        <taxon>Blepharisma</taxon>
    </lineage>
</organism>
<evidence type="ECO:0000313" key="12">
    <source>
        <dbReference type="Proteomes" id="UP001162131"/>
    </source>
</evidence>
<dbReference type="PROSITE" id="PS51722">
    <property type="entry name" value="G_TR_2"/>
    <property type="match status" value="1"/>
</dbReference>
<evidence type="ECO:0000256" key="7">
    <source>
        <dbReference type="ARBA" id="ARBA00023134"/>
    </source>
</evidence>
<keyword evidence="7" id="KW-0342">GTP-binding</keyword>
<dbReference type="AlphaFoldDB" id="A0AAU9JWR2"/>
<dbReference type="SUPFAM" id="SSF52540">
    <property type="entry name" value="P-loop containing nucleoside triphosphate hydrolases"/>
    <property type="match status" value="1"/>
</dbReference>
<evidence type="ECO:0000256" key="9">
    <source>
        <dbReference type="SAM" id="MobiDB-lite"/>
    </source>
</evidence>
<dbReference type="GO" id="GO:0003924">
    <property type="term" value="F:GTPase activity"/>
    <property type="evidence" value="ECO:0007669"/>
    <property type="project" value="InterPro"/>
</dbReference>
<dbReference type="InterPro" id="IPR050100">
    <property type="entry name" value="TRAFAC_GTPase_members"/>
</dbReference>
<dbReference type="InterPro" id="IPR000795">
    <property type="entry name" value="T_Tr_GTP-bd_dom"/>
</dbReference>
<protein>
    <recommendedName>
        <fullName evidence="10">Tr-type G domain-containing protein</fullName>
    </recommendedName>
</protein>
<dbReference type="GO" id="GO:0005737">
    <property type="term" value="C:cytoplasm"/>
    <property type="evidence" value="ECO:0007669"/>
    <property type="project" value="UniProtKB-SubCell"/>
</dbReference>
<comment type="caution">
    <text evidence="11">The sequence shown here is derived from an EMBL/GenBank/DDBJ whole genome shotgun (WGS) entry which is preliminary data.</text>
</comment>
<feature type="compositionally biased region" description="Basic and acidic residues" evidence="9">
    <location>
        <begin position="68"/>
        <end position="82"/>
    </location>
</feature>
<evidence type="ECO:0000256" key="4">
    <source>
        <dbReference type="ARBA" id="ARBA00022741"/>
    </source>
</evidence>
<accession>A0AAU9JWR2</accession>
<dbReference type="Proteomes" id="UP001162131">
    <property type="component" value="Unassembled WGS sequence"/>
</dbReference>
<dbReference type="InterPro" id="IPR054696">
    <property type="entry name" value="GTP-eEF1A_C"/>
</dbReference>
<evidence type="ECO:0000256" key="3">
    <source>
        <dbReference type="ARBA" id="ARBA00022490"/>
    </source>
</evidence>
<evidence type="ECO:0000256" key="5">
    <source>
        <dbReference type="ARBA" id="ARBA00022801"/>
    </source>
</evidence>
<keyword evidence="4" id="KW-0547">Nucleotide-binding</keyword>
<dbReference type="SUPFAM" id="SSF50465">
    <property type="entry name" value="EF-Tu/eEF-1alpha/eIF2-gamma C-terminal domain"/>
    <property type="match status" value="1"/>
</dbReference>
<evidence type="ECO:0000256" key="2">
    <source>
        <dbReference type="ARBA" id="ARBA00007249"/>
    </source>
</evidence>
<name>A0AAU9JWR2_9CILI</name>
<dbReference type="Pfam" id="PF00009">
    <property type="entry name" value="GTP_EFTU"/>
    <property type="match status" value="1"/>
</dbReference>
<dbReference type="CDD" id="cd01883">
    <property type="entry name" value="EF1_alpha"/>
    <property type="match status" value="1"/>
</dbReference>
<evidence type="ECO:0000313" key="11">
    <source>
        <dbReference type="EMBL" id="CAG9327833.1"/>
    </source>
</evidence>
<comment type="catalytic activity">
    <reaction evidence="8">
        <text>GTP + H2O = GDP + phosphate + H(+)</text>
        <dbReference type="Rhea" id="RHEA:19669"/>
        <dbReference type="ChEBI" id="CHEBI:15377"/>
        <dbReference type="ChEBI" id="CHEBI:15378"/>
        <dbReference type="ChEBI" id="CHEBI:37565"/>
        <dbReference type="ChEBI" id="CHEBI:43474"/>
        <dbReference type="ChEBI" id="CHEBI:58189"/>
    </reaction>
    <physiologicalReaction direction="left-to-right" evidence="8">
        <dbReference type="Rhea" id="RHEA:19670"/>
    </physiologicalReaction>
</comment>
<evidence type="ECO:0000256" key="1">
    <source>
        <dbReference type="ARBA" id="ARBA00004496"/>
    </source>
</evidence>
<evidence type="ECO:0000256" key="6">
    <source>
        <dbReference type="ARBA" id="ARBA00022917"/>
    </source>
</evidence>
<feature type="region of interest" description="Disordered" evidence="9">
    <location>
        <begin position="63"/>
        <end position="82"/>
    </location>
</feature>
<feature type="domain" description="Tr-type G" evidence="10">
    <location>
        <begin position="121"/>
        <end position="346"/>
    </location>
</feature>